<dbReference type="Proteomes" id="UP000680304">
    <property type="component" value="Unassembled WGS sequence"/>
</dbReference>
<feature type="binding site" evidence="1">
    <location>
        <position position="203"/>
    </location>
    <ligand>
        <name>Zn(2+)</name>
        <dbReference type="ChEBI" id="CHEBI:29105"/>
    </ligand>
</feature>
<keyword evidence="2" id="KW-0175">Coiled coil</keyword>
<dbReference type="PROSITE" id="PS51902">
    <property type="entry name" value="CLPX_ZB"/>
    <property type="match status" value="1"/>
</dbReference>
<reference evidence="4 5" key="1">
    <citation type="submission" date="2021-04" db="EMBL/GenBank/DDBJ databases">
        <title>Draft genome sequence of Paenibacillus cisolokensis, LC2-13A.</title>
        <authorList>
            <person name="Uke A."/>
            <person name="Chhe C."/>
            <person name="Baramee S."/>
            <person name="Kosugi A."/>
        </authorList>
    </citation>
    <scope>NUCLEOTIDE SEQUENCE [LARGE SCALE GENOMIC DNA]</scope>
    <source>
        <strain evidence="4 5">LC2-13A</strain>
    </source>
</reference>
<evidence type="ECO:0000256" key="1">
    <source>
        <dbReference type="PROSITE-ProRule" id="PRU01250"/>
    </source>
</evidence>
<dbReference type="SMART" id="SM00994">
    <property type="entry name" value="zf-C4_ClpX"/>
    <property type="match status" value="1"/>
</dbReference>
<feature type="coiled-coil region" evidence="2">
    <location>
        <begin position="124"/>
        <end position="151"/>
    </location>
</feature>
<comment type="similarity">
    <text evidence="1">Belongs to the ClpX chaperone family.</text>
</comment>
<feature type="domain" description="ClpX-type ZB" evidence="3">
    <location>
        <begin position="191"/>
        <end position="243"/>
    </location>
</feature>
<keyword evidence="1" id="KW-0143">Chaperone</keyword>
<gene>
    <name evidence="4" type="ORF">PACILC2_40310</name>
</gene>
<feature type="binding site" evidence="1">
    <location>
        <position position="225"/>
    </location>
    <ligand>
        <name>Zn(2+)</name>
        <dbReference type="ChEBI" id="CHEBI:29105"/>
    </ligand>
</feature>
<organism evidence="4 5">
    <name type="scientific">Paenibacillus cisolokensis</name>
    <dbReference type="NCBI Taxonomy" id="1658519"/>
    <lineage>
        <taxon>Bacteria</taxon>
        <taxon>Bacillati</taxon>
        <taxon>Bacillota</taxon>
        <taxon>Bacilli</taxon>
        <taxon>Bacillales</taxon>
        <taxon>Paenibacillaceae</taxon>
        <taxon>Paenibacillus</taxon>
    </lineage>
</organism>
<keyword evidence="5" id="KW-1185">Reference proteome</keyword>
<evidence type="ECO:0000259" key="3">
    <source>
        <dbReference type="PROSITE" id="PS51902"/>
    </source>
</evidence>
<evidence type="ECO:0000313" key="5">
    <source>
        <dbReference type="Proteomes" id="UP000680304"/>
    </source>
</evidence>
<dbReference type="InterPro" id="IPR022074">
    <property type="entry name" value="DUF3626"/>
</dbReference>
<feature type="binding site" evidence="1">
    <location>
        <position position="228"/>
    </location>
    <ligand>
        <name>Zn(2+)</name>
        <dbReference type="ChEBI" id="CHEBI:29105"/>
    </ligand>
</feature>
<dbReference type="Pfam" id="PF12294">
    <property type="entry name" value="DUF3626"/>
    <property type="match status" value="1"/>
</dbReference>
<keyword evidence="1" id="KW-0862">Zinc</keyword>
<dbReference type="Pfam" id="PF06689">
    <property type="entry name" value="zf-C4_ClpX"/>
    <property type="match status" value="1"/>
</dbReference>
<feature type="binding site" evidence="1">
    <location>
        <position position="206"/>
    </location>
    <ligand>
        <name>Zn(2+)</name>
        <dbReference type="ChEBI" id="CHEBI:29105"/>
    </ligand>
</feature>
<comment type="caution">
    <text evidence="4">The sequence shown here is derived from an EMBL/GenBank/DDBJ whole genome shotgun (WGS) entry which is preliminary data.</text>
</comment>
<dbReference type="InterPro" id="IPR059188">
    <property type="entry name" value="Znf_CLPX-like"/>
</dbReference>
<evidence type="ECO:0000256" key="2">
    <source>
        <dbReference type="SAM" id="Coils"/>
    </source>
</evidence>
<dbReference type="InterPro" id="IPR038366">
    <property type="entry name" value="Znf_CppX_C4_sf"/>
</dbReference>
<dbReference type="EMBL" id="BOVJ01000134">
    <property type="protein sequence ID" value="GIQ65463.1"/>
    <property type="molecule type" value="Genomic_DNA"/>
</dbReference>
<dbReference type="Gene3D" id="6.20.220.10">
    <property type="entry name" value="ClpX chaperone, C4-type zinc finger domain"/>
    <property type="match status" value="1"/>
</dbReference>
<proteinExistence type="inferred from homology"/>
<sequence length="243" mass="28196">MMQMTGKRELASSQLLAIEHVAQYARIRKSEAQAAMHFHPDRPVDLNRNPELWSDRGDYEEMLQELKYMWHILVRFGRPLRKKQEHSIQVSNIISNVYNCIQKEFGVMAVDQDFRKKLFRGAKIEDVIMELEKLSQLCEEKTKNSQSLERQRFYEGMAIAYTTVALKLKGEFDYIEPKVIDELYHAVEKNLTNTVHTEHVDTCSFCRRSKDEVGELALGPGVSICGECLKFGEEVIKANAHKR</sequence>
<accession>A0ABQ4NBW0</accession>
<name>A0ABQ4NBW0_9BACL</name>
<dbReference type="SUPFAM" id="SSF57716">
    <property type="entry name" value="Glucocorticoid receptor-like (DNA-binding domain)"/>
    <property type="match status" value="1"/>
</dbReference>
<protein>
    <recommendedName>
        <fullName evidence="3">ClpX-type ZB domain-containing protein</fullName>
    </recommendedName>
</protein>
<keyword evidence="1" id="KW-0479">Metal-binding</keyword>
<dbReference type="InterPro" id="IPR010603">
    <property type="entry name" value="Znf_CppX_C4"/>
</dbReference>
<evidence type="ECO:0000313" key="4">
    <source>
        <dbReference type="EMBL" id="GIQ65463.1"/>
    </source>
</evidence>